<organism evidence="1 2">
    <name type="scientific">Streblomastix strix</name>
    <dbReference type="NCBI Taxonomy" id="222440"/>
    <lineage>
        <taxon>Eukaryota</taxon>
        <taxon>Metamonada</taxon>
        <taxon>Preaxostyla</taxon>
        <taxon>Oxymonadida</taxon>
        <taxon>Streblomastigidae</taxon>
        <taxon>Streblomastix</taxon>
    </lineage>
</organism>
<dbReference type="EMBL" id="SNRW01000059">
    <property type="protein sequence ID" value="KAA6403799.1"/>
    <property type="molecule type" value="Genomic_DNA"/>
</dbReference>
<evidence type="ECO:0000313" key="1">
    <source>
        <dbReference type="EMBL" id="KAA6403799.1"/>
    </source>
</evidence>
<dbReference type="Proteomes" id="UP000324800">
    <property type="component" value="Unassembled WGS sequence"/>
</dbReference>
<comment type="caution">
    <text evidence="1">The sequence shown here is derived from an EMBL/GenBank/DDBJ whole genome shotgun (WGS) entry which is preliminary data.</text>
</comment>
<dbReference type="AlphaFoldDB" id="A0A5J4XBC9"/>
<protein>
    <submittedName>
        <fullName evidence="1">Uncharacterized protein</fullName>
    </submittedName>
</protein>
<evidence type="ECO:0000313" key="2">
    <source>
        <dbReference type="Proteomes" id="UP000324800"/>
    </source>
</evidence>
<reference evidence="1 2" key="1">
    <citation type="submission" date="2019-03" db="EMBL/GenBank/DDBJ databases">
        <title>Single cell metagenomics reveals metabolic interactions within the superorganism composed of flagellate Streblomastix strix and complex community of Bacteroidetes bacteria on its surface.</title>
        <authorList>
            <person name="Treitli S.C."/>
            <person name="Kolisko M."/>
            <person name="Husnik F."/>
            <person name="Keeling P."/>
            <person name="Hampl V."/>
        </authorList>
    </citation>
    <scope>NUCLEOTIDE SEQUENCE [LARGE SCALE GENOMIC DNA]</scope>
    <source>
        <strain evidence="1">ST1C</strain>
    </source>
</reference>
<gene>
    <name evidence="1" type="ORF">EZS28_000674</name>
</gene>
<sequence length="550" mass="61805">MPHSDYVSGYIQLGQVLKTLSIHAQSFAISKQQFFDQPVNQLTSSGVRYTRTPLAARGTATCSMEQTCQVNWTITIPTNILAVQLNRCEVAGATDDNLRARVNFNVDDDITAAPENMTQNRQKNYGKTADDEEKSEHLKFWFGFSTACGPFNQVAILRDAQNLWNTTIYAREQAVICSNSLTDLCINNSINVSPLESIIAGKRHCGIFMGIPLSDIDLQATEAEDQPRTPYYFRIPYDITFSDDFLQDLKIVWLNKSDTIKNRHLAYAMIPPEKSDIVYLLSENGAAPLSYEYYAVRLVNIGFYAVSGSMQSIMSFAKIKALFMTFAMPQYPTWFFPVLFYNFNLVVDQKNQIPQPYKALTQTTNSQIFDCFVDQDVVSAPSDLYHSLTFENVNADDKNSFYGYIDPGGNVGANANIFYSTSLYKGSKATITLYRNKYMLAWKMATDDTFMHGYNSSKIGARTNIQLILNGNLTKGIIDTTQLIPSQNQNDFKQFIAKQSYPDPHSVAQTPIMHYLCDAFIRITFDDNPDPQVLSMDVIGEIGGSSIRSG</sequence>
<name>A0A5J4XBC9_9EUKA</name>
<accession>A0A5J4XBC9</accession>
<proteinExistence type="predicted"/>